<dbReference type="Proteomes" id="UP000034883">
    <property type="component" value="Chromosome"/>
</dbReference>
<sequence>MTPLPFVRAWETAVRTALVAKPQQAFTNPLLVHGPKRYGKHTAMIRLEGHGRVRWASAREVPALVKDRRVDADVLVLSGLEELPVDLLQTIDDWAIDISRGTADPVRLVLVSSVAPLEFSPSYLLAGVTPFAVPPVSSAEAHSLAAAVGAAISPADLSAVLTLAGGHPYLMVQVLSAVARGVPVLHALDPKRSDCPFDDWVRALCREIEGGTLEELFHLPRYGGAFRPDEWMRLRSWGLVDGSPGNPTLAVPLLSTLAR</sequence>
<dbReference type="RefSeq" id="WP_053237192.1">
    <property type="nucleotide sequence ID" value="NZ_CP011125.1"/>
</dbReference>
<evidence type="ECO:0000313" key="1">
    <source>
        <dbReference type="EMBL" id="AKF10207.1"/>
    </source>
</evidence>
<accession>A0A0F6YN97</accession>
<name>A0A0F6YN97_9BACT</name>
<proteinExistence type="predicted"/>
<dbReference type="KEGG" id="samy:DB32_007356"/>
<evidence type="ECO:0000313" key="2">
    <source>
        <dbReference type="Proteomes" id="UP000034883"/>
    </source>
</evidence>
<keyword evidence="2" id="KW-1185">Reference proteome</keyword>
<organism evidence="1 2">
    <name type="scientific">Sandaracinus amylolyticus</name>
    <dbReference type="NCBI Taxonomy" id="927083"/>
    <lineage>
        <taxon>Bacteria</taxon>
        <taxon>Pseudomonadati</taxon>
        <taxon>Myxococcota</taxon>
        <taxon>Polyangia</taxon>
        <taxon>Polyangiales</taxon>
        <taxon>Sandaracinaceae</taxon>
        <taxon>Sandaracinus</taxon>
    </lineage>
</organism>
<dbReference type="AlphaFoldDB" id="A0A0F6YN97"/>
<dbReference type="STRING" id="927083.DB32_007356"/>
<reference evidence="1 2" key="1">
    <citation type="submission" date="2015-03" db="EMBL/GenBank/DDBJ databases">
        <title>Genome assembly of Sandaracinus amylolyticus DSM 53668.</title>
        <authorList>
            <person name="Sharma G."/>
            <person name="Subramanian S."/>
        </authorList>
    </citation>
    <scope>NUCLEOTIDE SEQUENCE [LARGE SCALE GENOMIC DNA]</scope>
    <source>
        <strain evidence="1 2">DSM 53668</strain>
    </source>
</reference>
<gene>
    <name evidence="1" type="ORF">DB32_007356</name>
</gene>
<protein>
    <submittedName>
        <fullName evidence="1">Uncharacterized protein</fullName>
    </submittedName>
</protein>
<dbReference type="EMBL" id="CP011125">
    <property type="protein sequence ID" value="AKF10207.1"/>
    <property type="molecule type" value="Genomic_DNA"/>
</dbReference>